<accession>X0TTY8</accession>
<proteinExistence type="predicted"/>
<protein>
    <submittedName>
        <fullName evidence="1">Uncharacterized protein</fullName>
    </submittedName>
</protein>
<evidence type="ECO:0000313" key="1">
    <source>
        <dbReference type="EMBL" id="GAF79580.1"/>
    </source>
</evidence>
<reference evidence="1" key="1">
    <citation type="journal article" date="2014" name="Front. Microbiol.">
        <title>High frequency of phylogenetically diverse reductive dehalogenase-homologous genes in deep subseafloor sedimentary metagenomes.</title>
        <authorList>
            <person name="Kawai M."/>
            <person name="Futagami T."/>
            <person name="Toyoda A."/>
            <person name="Takaki Y."/>
            <person name="Nishi S."/>
            <person name="Hori S."/>
            <person name="Arai W."/>
            <person name="Tsubouchi T."/>
            <person name="Morono Y."/>
            <person name="Uchiyama I."/>
            <person name="Ito T."/>
            <person name="Fujiyama A."/>
            <person name="Inagaki F."/>
            <person name="Takami H."/>
        </authorList>
    </citation>
    <scope>NUCLEOTIDE SEQUENCE</scope>
    <source>
        <strain evidence="1">Expedition CK06-06</strain>
    </source>
</reference>
<gene>
    <name evidence="1" type="ORF">S01H1_06230</name>
</gene>
<organism evidence="1">
    <name type="scientific">marine sediment metagenome</name>
    <dbReference type="NCBI Taxonomy" id="412755"/>
    <lineage>
        <taxon>unclassified sequences</taxon>
        <taxon>metagenomes</taxon>
        <taxon>ecological metagenomes</taxon>
    </lineage>
</organism>
<name>X0TTY8_9ZZZZ</name>
<sequence>IRPSGHIKVNSKTKTLDKTWGNFVKEFRQIRGSKIINNGSDLDEKKTGDSIGFVISRFEKYNRKIEQKDARLLIDIVGYSRGMLDSDIKKMCLIAPETITSDFILEHAFPSSKEAVQYKLANILNTGSYEKSINMMERFLESGTNANVIAEICVRKARWQMTVAYLWVSGLSWSAVSEKIMGMGRFPSFVWHNPNLSLAQKRMEAENYQSSEKMISYMKDRLGLRQRHFKKTPPISKPKKDSAKKTIARKGAETIPMSFMADQIVDFVRDKIVVPNKVETTEQKQKLLDRAIKVYLIVQDKLAEVRYGENPVQDLQEMFKVLTNVELGYF</sequence>
<dbReference type="AlphaFoldDB" id="X0TTY8"/>
<dbReference type="Gene3D" id="1.10.8.60">
    <property type="match status" value="1"/>
</dbReference>
<comment type="caution">
    <text evidence="1">The sequence shown here is derived from an EMBL/GenBank/DDBJ whole genome shotgun (WGS) entry which is preliminary data.</text>
</comment>
<feature type="non-terminal residue" evidence="1">
    <location>
        <position position="1"/>
    </location>
</feature>
<dbReference type="EMBL" id="BARS01003228">
    <property type="protein sequence ID" value="GAF79580.1"/>
    <property type="molecule type" value="Genomic_DNA"/>
</dbReference>